<name>A0A2V4AUI5_9PSEU</name>
<feature type="region of interest" description="Disordered" evidence="1">
    <location>
        <begin position="24"/>
        <end position="54"/>
    </location>
</feature>
<feature type="signal peptide" evidence="2">
    <location>
        <begin position="1"/>
        <end position="19"/>
    </location>
</feature>
<dbReference type="EMBL" id="MASW01000007">
    <property type="protein sequence ID" value="PXY19197.1"/>
    <property type="molecule type" value="Genomic_DNA"/>
</dbReference>
<evidence type="ECO:0000313" key="3">
    <source>
        <dbReference type="EMBL" id="PXY19197.1"/>
    </source>
</evidence>
<dbReference type="PROSITE" id="PS51257">
    <property type="entry name" value="PROKAR_LIPOPROTEIN"/>
    <property type="match status" value="1"/>
</dbReference>
<comment type="caution">
    <text evidence="3">The sequence shown here is derived from an EMBL/GenBank/DDBJ whole genome shotgun (WGS) entry which is preliminary data.</text>
</comment>
<proteinExistence type="predicted"/>
<protein>
    <submittedName>
        <fullName evidence="3">Uncharacterized protein</fullName>
    </submittedName>
</protein>
<dbReference type="RefSeq" id="WP_112285121.1">
    <property type="nucleotide sequence ID" value="NZ_MASW01000007.1"/>
</dbReference>
<accession>A0A2V4AUI5</accession>
<keyword evidence="2" id="KW-0732">Signal</keyword>
<evidence type="ECO:0000313" key="4">
    <source>
        <dbReference type="Proteomes" id="UP000249915"/>
    </source>
</evidence>
<feature type="chain" id="PRO_5043769636" evidence="2">
    <location>
        <begin position="20"/>
        <end position="139"/>
    </location>
</feature>
<keyword evidence="4" id="KW-1185">Reference proteome</keyword>
<evidence type="ECO:0000256" key="1">
    <source>
        <dbReference type="SAM" id="MobiDB-lite"/>
    </source>
</evidence>
<gene>
    <name evidence="3" type="ORF">BAY60_30860</name>
</gene>
<organism evidence="3 4">
    <name type="scientific">Prauserella muralis</name>
    <dbReference type="NCBI Taxonomy" id="588067"/>
    <lineage>
        <taxon>Bacteria</taxon>
        <taxon>Bacillati</taxon>
        <taxon>Actinomycetota</taxon>
        <taxon>Actinomycetes</taxon>
        <taxon>Pseudonocardiales</taxon>
        <taxon>Pseudonocardiaceae</taxon>
        <taxon>Prauserella</taxon>
    </lineage>
</organism>
<sequence length="139" mass="14349">MRSRVRLAALLAGIAVVVAGCGSGQPPGTTAAGSPSGDTRSAVDAAPEAQAKGDVRITACEQSAYTPQVGLEVTNSTTEQYRYAVTITISNAAGKRTDAYFVRGRMQPGQTVTETIPGANPVRGQLTCTVSEAKRLPPK</sequence>
<dbReference type="OrthoDB" id="3637445at2"/>
<dbReference type="Proteomes" id="UP000249915">
    <property type="component" value="Unassembled WGS sequence"/>
</dbReference>
<evidence type="ECO:0000256" key="2">
    <source>
        <dbReference type="SAM" id="SignalP"/>
    </source>
</evidence>
<dbReference type="AlphaFoldDB" id="A0A2V4AUI5"/>
<feature type="compositionally biased region" description="Polar residues" evidence="1">
    <location>
        <begin position="26"/>
        <end position="39"/>
    </location>
</feature>
<reference evidence="3 4" key="1">
    <citation type="submission" date="2016-07" db="EMBL/GenBank/DDBJ databases">
        <title>Draft genome sequence of Prauserella muralis DSM 45305, isolated from a mould-covered wall in an indoor environment.</title>
        <authorList>
            <person name="Ruckert C."/>
            <person name="Albersmeier A."/>
            <person name="Jiang C.-L."/>
            <person name="Jiang Y."/>
            <person name="Kalinowski J."/>
            <person name="Schneider O."/>
            <person name="Winkler A."/>
            <person name="Zotchev S.B."/>
        </authorList>
    </citation>
    <scope>NUCLEOTIDE SEQUENCE [LARGE SCALE GENOMIC DNA]</scope>
    <source>
        <strain evidence="3 4">DSM 45305</strain>
    </source>
</reference>